<dbReference type="EMBL" id="CP060822">
    <property type="protein sequence ID" value="QNP29905.1"/>
    <property type="molecule type" value="Genomic_DNA"/>
</dbReference>
<name>A0A7H0F1I9_9CYAN</name>
<protein>
    <submittedName>
        <fullName evidence="2">Class I SAM-dependent methyltransferase</fullName>
    </submittedName>
</protein>
<dbReference type="SUPFAM" id="SSF53335">
    <property type="entry name" value="S-adenosyl-L-methionine-dependent methyltransferases"/>
    <property type="match status" value="1"/>
</dbReference>
<organism evidence="2 3">
    <name type="scientific">Cylindrospermopsis curvispora GIHE-G1</name>
    <dbReference type="NCBI Taxonomy" id="2666332"/>
    <lineage>
        <taxon>Bacteria</taxon>
        <taxon>Bacillati</taxon>
        <taxon>Cyanobacteriota</taxon>
        <taxon>Cyanophyceae</taxon>
        <taxon>Nostocales</taxon>
        <taxon>Aphanizomenonaceae</taxon>
        <taxon>Cylindrospermopsis</taxon>
    </lineage>
</organism>
<dbReference type="GO" id="GO:0008168">
    <property type="term" value="F:methyltransferase activity"/>
    <property type="evidence" value="ECO:0007669"/>
    <property type="project" value="UniProtKB-KW"/>
</dbReference>
<dbReference type="InterPro" id="IPR013217">
    <property type="entry name" value="Methyltransf_12"/>
</dbReference>
<dbReference type="Pfam" id="PF08242">
    <property type="entry name" value="Methyltransf_12"/>
    <property type="match status" value="1"/>
</dbReference>
<dbReference type="RefSeq" id="WP_187706398.1">
    <property type="nucleotide sequence ID" value="NZ_CP060822.1"/>
</dbReference>
<dbReference type="CDD" id="cd02440">
    <property type="entry name" value="AdoMet_MTases"/>
    <property type="match status" value="1"/>
</dbReference>
<sequence length="241" mass="27563">MKIENRYIDKSYLNGNPSWHSEDAIWKASQVSSILKDHQINPLSICEVGCGSGDILRHLHQLYPNTHLVGYDISPQAAEFWESDAINNTKHIGGGETISFVLADFHENNTDKYDVLLMLDVFEHVRDPFTFLEESHRHADRFVFHIPLDLSASSVLRGKPLLEARDRTGHLHFYTKDLALATLRECGFKIIEWRYTGAALNMPNRSLKTNLFRLPRYVVYAVNKDWGTRLLGGETLIVLAE</sequence>
<accession>A0A7H0F1I9</accession>
<evidence type="ECO:0000313" key="2">
    <source>
        <dbReference type="EMBL" id="QNP29905.1"/>
    </source>
</evidence>
<dbReference type="AlphaFoldDB" id="A0A7H0F1I9"/>
<keyword evidence="3" id="KW-1185">Reference proteome</keyword>
<keyword evidence="2" id="KW-0489">Methyltransferase</keyword>
<dbReference type="Proteomes" id="UP000516013">
    <property type="component" value="Chromosome"/>
</dbReference>
<dbReference type="GO" id="GO:0032259">
    <property type="term" value="P:methylation"/>
    <property type="evidence" value="ECO:0007669"/>
    <property type="project" value="UniProtKB-KW"/>
</dbReference>
<feature type="domain" description="Methyltransferase type 12" evidence="1">
    <location>
        <begin position="47"/>
        <end position="138"/>
    </location>
</feature>
<gene>
    <name evidence="2" type="ORF">IAR63_02045</name>
</gene>
<dbReference type="KEGG" id="ccur:IAR63_02045"/>
<dbReference type="InterPro" id="IPR029063">
    <property type="entry name" value="SAM-dependent_MTases_sf"/>
</dbReference>
<evidence type="ECO:0000313" key="3">
    <source>
        <dbReference type="Proteomes" id="UP000516013"/>
    </source>
</evidence>
<dbReference type="Gene3D" id="3.40.50.150">
    <property type="entry name" value="Vaccinia Virus protein VP39"/>
    <property type="match status" value="1"/>
</dbReference>
<evidence type="ECO:0000259" key="1">
    <source>
        <dbReference type="Pfam" id="PF08242"/>
    </source>
</evidence>
<keyword evidence="2" id="KW-0808">Transferase</keyword>
<proteinExistence type="predicted"/>
<reference evidence="2 3" key="1">
    <citation type="submission" date="2020-08" db="EMBL/GenBank/DDBJ databases">
        <title>Complete genome sequence of Raphidiopsis curvispora isolated from drinking water reservoir in South Korea.</title>
        <authorList>
            <person name="Jeong J."/>
        </authorList>
    </citation>
    <scope>NUCLEOTIDE SEQUENCE [LARGE SCALE GENOMIC DNA]</scope>
    <source>
        <strain evidence="2 3">GIHE-G1</strain>
    </source>
</reference>